<dbReference type="GO" id="GO:0140469">
    <property type="term" value="P:GCN2-mediated signaling"/>
    <property type="evidence" value="ECO:0007669"/>
    <property type="project" value="EnsemblFungi"/>
</dbReference>
<keyword evidence="6" id="KW-1185">Reference proteome</keyword>
<dbReference type="SMART" id="SM01349">
    <property type="entry name" value="TOG"/>
    <property type="match status" value="1"/>
</dbReference>
<dbReference type="GO" id="GO:0170011">
    <property type="term" value="F:stalled ribosome sensor activity"/>
    <property type="evidence" value="ECO:0007669"/>
    <property type="project" value="EnsemblFungi"/>
</dbReference>
<evidence type="ECO:0000256" key="2">
    <source>
        <dbReference type="PROSITE-ProRule" id="PRU00103"/>
    </source>
</evidence>
<dbReference type="Pfam" id="PF23271">
    <property type="entry name" value="HEAT_GCN1"/>
    <property type="match status" value="1"/>
</dbReference>
<dbReference type="GO" id="GO:1990611">
    <property type="term" value="P:regulation of cytoplasmic translational initiation in response to stress"/>
    <property type="evidence" value="ECO:0007669"/>
    <property type="project" value="EnsemblFungi"/>
</dbReference>
<feature type="repeat" description="HEAT" evidence="2">
    <location>
        <begin position="1416"/>
        <end position="1452"/>
    </location>
</feature>
<dbReference type="InterPro" id="IPR011989">
    <property type="entry name" value="ARM-like"/>
</dbReference>
<dbReference type="GO" id="GO:0043008">
    <property type="term" value="F:ATP-dependent protein binding"/>
    <property type="evidence" value="ECO:0007669"/>
    <property type="project" value="EnsemblFungi"/>
</dbReference>
<dbReference type="PANTHER" id="PTHR23346:SF7">
    <property type="entry name" value="STALLED RIBOSOME SENSOR GCN1"/>
    <property type="match status" value="1"/>
</dbReference>
<accession>B6JZI6</accession>
<dbReference type="EMBL" id="KE651168">
    <property type="protein sequence ID" value="EEB06954.2"/>
    <property type="molecule type" value="Genomic_DNA"/>
</dbReference>
<dbReference type="GO" id="GO:0072344">
    <property type="term" value="P:rescue of stalled ribosome"/>
    <property type="evidence" value="ECO:0007669"/>
    <property type="project" value="EnsemblFungi"/>
</dbReference>
<dbReference type="InterPro" id="IPR022716">
    <property type="entry name" value="Gcn1_N"/>
</dbReference>
<dbReference type="Pfam" id="PF25801">
    <property type="entry name" value="HEAT_GCN1_C_2"/>
    <property type="match status" value="1"/>
</dbReference>
<keyword evidence="1" id="KW-0677">Repeat</keyword>
<dbReference type="InterPro" id="IPR057546">
    <property type="entry name" value="HEAT_GCN1"/>
</dbReference>
<evidence type="ECO:0000313" key="4">
    <source>
        <dbReference type="EMBL" id="EEB06954.2"/>
    </source>
</evidence>
<dbReference type="Gene3D" id="1.25.10.10">
    <property type="entry name" value="Leucine-rich Repeat Variant"/>
    <property type="match status" value="6"/>
</dbReference>
<dbReference type="Pfam" id="PF24984">
    <property type="entry name" value="HEAT_EF3_GNC1"/>
    <property type="match status" value="1"/>
</dbReference>
<dbReference type="GO" id="GO:0071264">
    <property type="term" value="P:positive regulation of translational initiation in response to starvation"/>
    <property type="evidence" value="ECO:0007669"/>
    <property type="project" value="EnsemblFungi"/>
</dbReference>
<dbReference type="InterPro" id="IPR016024">
    <property type="entry name" value="ARM-type_fold"/>
</dbReference>
<dbReference type="InterPro" id="IPR056809">
    <property type="entry name" value="HEAT_GCN1_fung"/>
</dbReference>
<dbReference type="InterPro" id="IPR034085">
    <property type="entry name" value="TOG"/>
</dbReference>
<evidence type="ECO:0000259" key="3">
    <source>
        <dbReference type="SMART" id="SM01349"/>
    </source>
</evidence>
<dbReference type="GO" id="GO:0006417">
    <property type="term" value="P:regulation of translation"/>
    <property type="evidence" value="ECO:0000318"/>
    <property type="project" value="GO_Central"/>
</dbReference>
<feature type="repeat" description="HEAT" evidence="2">
    <location>
        <begin position="1962"/>
        <end position="1999"/>
    </location>
</feature>
<dbReference type="GO" id="GO:0031571">
    <property type="term" value="P:mitotic G1 DNA damage checkpoint signaling"/>
    <property type="evidence" value="ECO:0007669"/>
    <property type="project" value="EnsemblFungi"/>
</dbReference>
<sequence length="2646" mass="293247">MQAEDSTESVTSGAESLRLSNVVKTREMLLSFTGSSEKILNYIRVVDSTHEFDNELIECILKFYAETLHRTLPRRVRVAIVRSLKHLVNCTAHTVKCLASFIMKTVVRAERAHYPPGFLLTTLSWLNDVVMSTCTSAEVCESLVKNLCPIQAKLLFMCLSSTKHTLANSALRSTRRCIRSLLLTNSKNYESFVDKFFEALLPTLPMPNGLAFVGEFLSCCYYFKLSKGPLEALGKHKQTIATLLVKQVFAAKGIMPVALYAEFTRGYGLVSSLDDFSSLVLPSLEKTLLRSPEVVFAGVITHLTSGFATAGKDLSSVLLQKITPAFISGFKSSNATTRQNACATFTACAKLAKNQEVADHAVEELLKVLRTGKLIPLFQKEQAEPLKVLGAVLMKNLETGLLNNVLPDETVLKSLRSFLKDARAPIREYWILSIARLLWNFETFSAAQTSVLELFLHELLDLCKEALKNLSNAAQSGSIMAPFVLLAFVFSHVPKTAPEVAESEQFKHIQAFLRNALNPKSKEMLLFTQRNINRLLDAQQKQWAIIAACIYITEFAESLDNSAYADLFYCLVFTLQAKSNDKESCFSALKELSRTCPEARVKLSEQMWDWRLLTEKLREQKKAEVVFYENSVSYFFTLLSAFTLDYEAMQPSDKQAYDEYLLALLFLSYYYKSKIDWIRLCQNAKRDPSALVSSNLEKLFRNYELVLAESGNELKTNAVISSLEMVAFVAPDDAIPHIVKLFRSQLENIRFDNITDTDIAIWKTPEGTMYHNVLEKQTKLQKNTKDYETKKWEAEMRANLAKKKPVSLTKEQKQAVEEQLRVEGDIRKKVTNVVSSFTHSMFIIRSLAASVQLRPDLWIEDAINCLLFGNIYQESLRFSGTLASETLLCCIKASSLEERIGEANFALKLLKSLSQVLGYEKSLDNSADLVTNVLHKLRFCIEVHGFSTPMFACVFPLLYRLVQKEFNAKTEDERDEQILLVTETLIMQAPTAHELYAMRCKYLESLLHLVAAVPSQYHEVRDAMISFAQSISSEYTEEELQLLLSKVCASDSSLRTAVLQTLQCLDLHRFDFIKEIFLELYDDTDANASLAHDISKSNTFEADESSLKELLPFLDNESAYVHEILGKALCDLIDDYEEFSTSIPRELMSNYRVKALPTPPEYDEYGIIVKDTIGRDLGRSSREAIATCFAHVVKVMASNILIEFLEFLLTATEVDSQIPVTDVSVTVASTMLEAGKVAIELHGKHQVESLMSFFEESLQRVDSSSSFDDRLREAMIVLFGTVAKHLSSSDTRLVVVIDSLIATLSTPSESVQLAVANCLPPLIKKYSDKNEDYMKKLTETLLSSSSFAEKKGAAYGLAGLTKGVGIKAFKDFGIMDTLKEALEDKKNKDRRQGALFAIESFSHILGVFFEPYVPEIIPLLISTFGDSSTEVRDATSDAAKAIMSHLSGYGVKLILPSLLDGLNEYNWRSKFASVEMLGLMSYMAPKQLSYSLPTIIPRLTDVLTDSHNQVRNAANKSLTRFGDVISNPEIQTLVPVLLKALSDPTIHTEEALSALVKTPFVHYIDPPSLALVVPIVYYGLNERVAAVKKQSAKIFGLMASLTDPSDLSVHLEKLVPRLREVLIDPVPDTRATAAKALGSLVEKLGETNFPSIIPELLSILKSDASEVDRQGAAQGLSEILAGLGLARLDDVFPDILANTSNGNPSIRESFISLLIYLPATFGARFQPYLARAIPPILNGLADESDFVQSASLRAARMIINNYASKSVDLLLPELEKGLFDNYWRIRVSSVQLVGDLIFKLAGINKKSVEEEQQEEEENVTASDVKRKALIEAIGNDRHDRIMSALFIVRQDVSALVRAPASQIWKAVVVNTPRTVKEIMPTLTSMIISNLNSSGNDRRVMCVKTLGELIRKIGFDVMEQLLPSLENGRLSTNPQDRIGVCIAITELINSCAPEQLENYASTITNAIRGALVDSDASVRSVAAEAFDSLQNAIGNKAIDEVLPELLILLQSDEKSEFALSALQEIITRRSTSIFPVLIPTLIKQPISAFNARALASLATAAGATLLRRLPSILTALMESTFSASEGDLEGLTSATDSIMVSVQDPEGITQMMAYFTNLATNEDYRKRAFACSRMAAYFKDSKVELGKFYAEWVRVFIGLYEDRSEDVVKAALAAQTALVGSLRKDQMEPLVLPLCKALSDVGVPDTALPAFQLPRAINSVLPILLQGLMYGSTEQREKSALGIADIVRRTEPTALRPSVTQITGPLIRIIGERFPTDVKSAILFTLNILLTKIPTFLRPFLPQLQRTFAKCLADPSSDVVRNRAAAALGTLITLQTRVDPLITELVSGSRSSDAGVRKAMFKALFEVVSKSGKNMSENSMNSVGDLLEETEASDMTDVVNMAKLYGAWFANLPDARASEFLEDKLFSVEEDTTLRVLILNAVVRFGFEKIISSGSESAVAEYISRLCANSDPFISENAVKAAGKYLLTEMNQNFNDAKRLIESLAECIQAPVSGSNDCKRLALVVLHTVANSNFDVVRAHLPTLVPAVFGCVRATVIPVKLAAETTFLSLLQLRENEAFAEKFISTLQTPRARSISDYTRRVAFKLAAAERDRIASGSGRIQIEEAENLAEINAIGADDGMFSQQDA</sequence>
<dbReference type="HOGENOM" id="CLU_000504_2_0_1"/>
<feature type="domain" description="TOG" evidence="3">
    <location>
        <begin position="1325"/>
        <end position="1554"/>
    </location>
</feature>
<dbReference type="eggNOG" id="KOG1242">
    <property type="taxonomic scope" value="Eukaryota"/>
</dbReference>
<dbReference type="GO" id="GO:1904689">
    <property type="term" value="P:negative regulation of cytoplasmic translational initiation"/>
    <property type="evidence" value="ECO:0007669"/>
    <property type="project" value="EnsemblFungi"/>
</dbReference>
<dbReference type="JaponicusDB" id="SJAG_02026">
    <property type="gene designation" value="gcn1"/>
</dbReference>
<dbReference type="Pfam" id="PF12074">
    <property type="entry name" value="Gcn1_N"/>
    <property type="match status" value="1"/>
</dbReference>
<dbReference type="GO" id="GO:0043539">
    <property type="term" value="F:protein serine/threonine kinase activator activity"/>
    <property type="evidence" value="ECO:0007669"/>
    <property type="project" value="EnsemblFungi"/>
</dbReference>
<dbReference type="STRING" id="402676.B6JZI6"/>
<name>B6JZI6_SCHJY</name>
<dbReference type="InterPro" id="IPR021133">
    <property type="entry name" value="HEAT_type_2"/>
</dbReference>
<dbReference type="GO" id="GO:0005829">
    <property type="term" value="C:cytosol"/>
    <property type="evidence" value="ECO:0000318"/>
    <property type="project" value="GO_Central"/>
</dbReference>
<dbReference type="Pfam" id="PF24987">
    <property type="entry name" value="HEAT_EF3_N"/>
    <property type="match status" value="2"/>
</dbReference>
<dbReference type="PANTHER" id="PTHR23346">
    <property type="entry name" value="TRANSLATIONAL ACTIVATOR GCN1-RELATED"/>
    <property type="match status" value="1"/>
</dbReference>
<dbReference type="Proteomes" id="UP000001744">
    <property type="component" value="Unassembled WGS sequence"/>
</dbReference>
<dbReference type="GO" id="GO:0019887">
    <property type="term" value="F:protein kinase regulator activity"/>
    <property type="evidence" value="ECO:0000318"/>
    <property type="project" value="GO_Central"/>
</dbReference>
<feature type="repeat" description="HEAT" evidence="2">
    <location>
        <begin position="1614"/>
        <end position="1651"/>
    </location>
</feature>
<dbReference type="GO" id="GO:0034198">
    <property type="term" value="P:cellular response to amino acid starvation"/>
    <property type="evidence" value="ECO:0000318"/>
    <property type="project" value="GO_Central"/>
</dbReference>
<feature type="repeat" description="HEAT" evidence="2">
    <location>
        <begin position="1495"/>
        <end position="1533"/>
    </location>
</feature>
<proteinExistence type="predicted"/>
<reference evidence="4 6" key="1">
    <citation type="journal article" date="2011" name="Science">
        <title>Comparative functional genomics of the fission yeasts.</title>
        <authorList>
            <person name="Rhind N."/>
            <person name="Chen Z."/>
            <person name="Yassour M."/>
            <person name="Thompson D.A."/>
            <person name="Haas B.J."/>
            <person name="Habib N."/>
            <person name="Wapinski I."/>
            <person name="Roy S."/>
            <person name="Lin M.F."/>
            <person name="Heiman D.I."/>
            <person name="Young S.K."/>
            <person name="Furuya K."/>
            <person name="Guo Y."/>
            <person name="Pidoux A."/>
            <person name="Chen H.M."/>
            <person name="Robbertse B."/>
            <person name="Goldberg J.M."/>
            <person name="Aoki K."/>
            <person name="Bayne E.H."/>
            <person name="Berlin A.M."/>
            <person name="Desjardins C.A."/>
            <person name="Dobbs E."/>
            <person name="Dukaj L."/>
            <person name="Fan L."/>
            <person name="FitzGerald M.G."/>
            <person name="French C."/>
            <person name="Gujja S."/>
            <person name="Hansen K."/>
            <person name="Keifenheim D."/>
            <person name="Levin J.Z."/>
            <person name="Mosher R.A."/>
            <person name="Mueller C.A."/>
            <person name="Pfiffner J."/>
            <person name="Priest M."/>
            <person name="Russ C."/>
            <person name="Smialowska A."/>
            <person name="Swoboda P."/>
            <person name="Sykes S.M."/>
            <person name="Vaughn M."/>
            <person name="Vengrova S."/>
            <person name="Yoder R."/>
            <person name="Zeng Q."/>
            <person name="Allshire R."/>
            <person name="Baulcombe D."/>
            <person name="Birren B.W."/>
            <person name="Brown W."/>
            <person name="Ekwall K."/>
            <person name="Kellis M."/>
            <person name="Leatherwood J."/>
            <person name="Levin H."/>
            <person name="Margalit H."/>
            <person name="Martienssen R."/>
            <person name="Nieduszynski C.A."/>
            <person name="Spatafora J.W."/>
            <person name="Friedman N."/>
            <person name="Dalgaard J.Z."/>
            <person name="Baumann P."/>
            <person name="Niki H."/>
            <person name="Regev A."/>
            <person name="Nusbaum C."/>
        </authorList>
    </citation>
    <scope>NUCLEOTIDE SEQUENCE [LARGE SCALE GENOMIC DNA]</scope>
    <source>
        <strain evidence="6">yFS275 / FY16936</strain>
    </source>
</reference>
<dbReference type="PROSITE" id="PS50077">
    <property type="entry name" value="HEAT_REPEAT"/>
    <property type="match status" value="4"/>
</dbReference>
<dbReference type="GeneID" id="7047874"/>
<evidence type="ECO:0000313" key="6">
    <source>
        <dbReference type="Proteomes" id="UP000001744"/>
    </source>
</evidence>
<dbReference type="GO" id="GO:0019901">
    <property type="term" value="F:protein kinase binding"/>
    <property type="evidence" value="ECO:0007669"/>
    <property type="project" value="EnsemblFungi"/>
</dbReference>
<dbReference type="OrthoDB" id="5148094at2759"/>
<dbReference type="OMA" id="KYATQRG"/>
<protein>
    <submittedName>
        <fullName evidence="4">Translation elongation regulator Gcn1</fullName>
    </submittedName>
</protein>
<dbReference type="GO" id="GO:0043022">
    <property type="term" value="F:ribosome binding"/>
    <property type="evidence" value="ECO:0007669"/>
    <property type="project" value="EnsemblFungi"/>
</dbReference>
<dbReference type="GO" id="GO:0006448">
    <property type="term" value="P:regulation of translational elongation"/>
    <property type="evidence" value="ECO:0007669"/>
    <property type="project" value="EnsemblFungi"/>
</dbReference>
<dbReference type="GO" id="GO:0031369">
    <property type="term" value="F:translation initiation factor binding"/>
    <property type="evidence" value="ECO:0007669"/>
    <property type="project" value="EnsemblFungi"/>
</dbReference>
<dbReference type="SUPFAM" id="SSF48371">
    <property type="entry name" value="ARM repeat"/>
    <property type="match status" value="4"/>
</dbReference>
<dbReference type="GO" id="GO:0022626">
    <property type="term" value="C:cytosolic ribosome"/>
    <property type="evidence" value="ECO:0007669"/>
    <property type="project" value="EnsemblFungi"/>
</dbReference>
<organism evidence="4 6">
    <name type="scientific">Schizosaccharomyces japonicus (strain yFS275 / FY16936)</name>
    <name type="common">Fission yeast</name>
    <dbReference type="NCBI Taxonomy" id="402676"/>
    <lineage>
        <taxon>Eukaryota</taxon>
        <taxon>Fungi</taxon>
        <taxon>Dikarya</taxon>
        <taxon>Ascomycota</taxon>
        <taxon>Taphrinomycotina</taxon>
        <taxon>Schizosaccharomycetes</taxon>
        <taxon>Schizosaccharomycetales</taxon>
        <taxon>Schizosaccharomycetaceae</taxon>
        <taxon>Schizosaccharomyces</taxon>
    </lineage>
</organism>
<evidence type="ECO:0000313" key="5">
    <source>
        <dbReference type="JaponicusDB" id="SJAG_02026"/>
    </source>
</evidence>
<dbReference type="Pfam" id="PF24916">
    <property type="entry name" value="HEAT_GCN1_fung"/>
    <property type="match status" value="1"/>
</dbReference>
<dbReference type="RefSeq" id="XP_002173247.2">
    <property type="nucleotide sequence ID" value="XM_002173211.2"/>
</dbReference>
<dbReference type="VEuPathDB" id="FungiDB:SJAG_02026"/>
<gene>
    <name evidence="5" type="primary">gcn1</name>
    <name evidence="4" type="ORF">SJAG_02026</name>
</gene>
<evidence type="ECO:0000256" key="1">
    <source>
        <dbReference type="ARBA" id="ARBA00022737"/>
    </source>
</evidence>